<dbReference type="Gene3D" id="3.40.50.1820">
    <property type="entry name" value="alpha/beta hydrolase"/>
    <property type="match status" value="3"/>
</dbReference>
<proteinExistence type="inferred from homology"/>
<comment type="subcellular location">
    <subcellularLocation>
        <location evidence="1">Secreted</location>
    </subcellularLocation>
</comment>
<evidence type="ECO:0000256" key="1">
    <source>
        <dbReference type="ARBA" id="ARBA00004613"/>
    </source>
</evidence>
<protein>
    <recommendedName>
        <fullName evidence="9">carboxylesterase</fullName>
        <ecNumber evidence="9">3.1.1.1</ecNumber>
    </recommendedName>
</protein>
<feature type="domain" description="Carboxylesterase type B" evidence="11">
    <location>
        <begin position="1023"/>
        <end position="1442"/>
    </location>
</feature>
<dbReference type="CDD" id="cd00312">
    <property type="entry name" value="Esterase_lipase"/>
    <property type="match status" value="3"/>
</dbReference>
<dbReference type="Proteomes" id="UP001059596">
    <property type="component" value="Unassembled WGS sequence"/>
</dbReference>
<feature type="signal peptide" evidence="10">
    <location>
        <begin position="1"/>
        <end position="22"/>
    </location>
</feature>
<dbReference type="EMBL" id="JAMKOV010000003">
    <property type="protein sequence ID" value="KAI8041208.1"/>
    <property type="molecule type" value="Genomic_DNA"/>
</dbReference>
<keyword evidence="5 10" id="KW-0732">Signal</keyword>
<keyword evidence="6" id="KW-0378">Hydrolase</keyword>
<keyword evidence="7" id="KW-1015">Disulfide bond</keyword>
<gene>
    <name evidence="12" type="ORF">M5D96_005462</name>
</gene>
<dbReference type="InterPro" id="IPR019826">
    <property type="entry name" value="Carboxylesterase_B_AS"/>
</dbReference>
<organism evidence="12 13">
    <name type="scientific">Drosophila gunungcola</name>
    <name type="common">fruit fly</name>
    <dbReference type="NCBI Taxonomy" id="103775"/>
    <lineage>
        <taxon>Eukaryota</taxon>
        <taxon>Metazoa</taxon>
        <taxon>Ecdysozoa</taxon>
        <taxon>Arthropoda</taxon>
        <taxon>Hexapoda</taxon>
        <taxon>Insecta</taxon>
        <taxon>Pterygota</taxon>
        <taxon>Neoptera</taxon>
        <taxon>Endopterygota</taxon>
        <taxon>Diptera</taxon>
        <taxon>Brachycera</taxon>
        <taxon>Muscomorpha</taxon>
        <taxon>Ephydroidea</taxon>
        <taxon>Drosophilidae</taxon>
        <taxon>Drosophila</taxon>
        <taxon>Sophophora</taxon>
    </lineage>
</organism>
<evidence type="ECO:0000256" key="5">
    <source>
        <dbReference type="ARBA" id="ARBA00022729"/>
    </source>
</evidence>
<comment type="similarity">
    <text evidence="2">Belongs to the type-B carboxylesterase/lipase family.</text>
</comment>
<name>A0A9P9YQC9_9MUSC</name>
<dbReference type="GO" id="GO:0005576">
    <property type="term" value="C:extracellular region"/>
    <property type="evidence" value="ECO:0007669"/>
    <property type="project" value="UniProtKB-SubCell"/>
</dbReference>
<evidence type="ECO:0000256" key="6">
    <source>
        <dbReference type="ARBA" id="ARBA00022801"/>
    </source>
</evidence>
<dbReference type="InterPro" id="IPR029058">
    <property type="entry name" value="AB_hydrolase_fold"/>
</dbReference>
<dbReference type="InterPro" id="IPR002018">
    <property type="entry name" value="CarbesteraseB"/>
</dbReference>
<dbReference type="GO" id="GO:0106435">
    <property type="term" value="F:carboxylesterase activity"/>
    <property type="evidence" value="ECO:0007669"/>
    <property type="project" value="UniProtKB-EC"/>
</dbReference>
<evidence type="ECO:0000256" key="10">
    <source>
        <dbReference type="SAM" id="SignalP"/>
    </source>
</evidence>
<evidence type="ECO:0000256" key="8">
    <source>
        <dbReference type="ARBA" id="ARBA00023180"/>
    </source>
</evidence>
<keyword evidence="13" id="KW-1185">Reference proteome</keyword>
<dbReference type="PANTHER" id="PTHR43142:SF1">
    <property type="entry name" value="CARBOXYLIC ESTER HYDROLASE"/>
    <property type="match status" value="1"/>
</dbReference>
<dbReference type="PROSITE" id="PS00122">
    <property type="entry name" value="CARBOXYLESTERASE_B_1"/>
    <property type="match status" value="3"/>
</dbReference>
<keyword evidence="3" id="KW-0719">Serine esterase</keyword>
<evidence type="ECO:0000256" key="4">
    <source>
        <dbReference type="ARBA" id="ARBA00022525"/>
    </source>
</evidence>
<evidence type="ECO:0000259" key="11">
    <source>
        <dbReference type="Pfam" id="PF00135"/>
    </source>
</evidence>
<evidence type="ECO:0000256" key="3">
    <source>
        <dbReference type="ARBA" id="ARBA00022487"/>
    </source>
</evidence>
<feature type="domain" description="Carboxylesterase type B" evidence="11">
    <location>
        <begin position="31"/>
        <end position="511"/>
    </location>
</feature>
<evidence type="ECO:0000256" key="9">
    <source>
        <dbReference type="ARBA" id="ARBA00039155"/>
    </source>
</evidence>
<keyword evidence="8" id="KW-0325">Glycoprotein</keyword>
<evidence type="ECO:0000313" key="13">
    <source>
        <dbReference type="Proteomes" id="UP001059596"/>
    </source>
</evidence>
<dbReference type="EC" id="3.1.1.1" evidence="9"/>
<evidence type="ECO:0000256" key="7">
    <source>
        <dbReference type="ARBA" id="ARBA00023157"/>
    </source>
</evidence>
<dbReference type="PROSITE" id="PS00941">
    <property type="entry name" value="CARBOXYLESTERASE_B_2"/>
    <property type="match status" value="3"/>
</dbReference>
<accession>A0A9P9YQC9</accession>
<sequence length="1457" mass="163036">MNCVRLRLFFVLNCLWLGSSSGSDPDDPLLVVELPQGKLRGRDNGNFYSYESIPYAEPPIDDLRFEAPLAYAQKWLDTFDATRPPVVCLQWDQFTPGDNKLAGEEDCLTVSIYRPKSSSRNGLPVVGHIHGGAFMFGAAAQNGHENVMREGKFILVKISYRLGPLGFASTGDADLPGNYGLKDQRLALQWIKANIASFGGEPENILLVGHSAGGASVHLQLLREDFSQLAKAAISFSGNALDPCVVQQGGRGRAFELGRIVGCGLPADSATLKKCLKSKTASEIVSAVQSFLIFSYVPFAPFGPVVEPLDAPDAFLTQDPRDVIKSGKFGQVPWAVTYVTEDGGYNAALLLEESNKCGKTLLEELNDRWSDWAPYLLFYRDSKKAIEEMDDYSRKIRQEYVGDQRFSSQNYWELQMLFTDVLFKNSTQDSLDLHRKHGKSPAYAFVYDNPADRGIAQVLTKRRHINFGTVHGDDYFLIFENVVRDPQLRPDEKSISRNFISMLADFALSDNGTLTYGECVFQDNVGTGAELDPLIVEIPNGKLRGRDNGNYFSYESVPYAEPPIGELRFEAPQPYSQEWRDVFDATQPAVDCLQWKQFRNEKLQGEEDCLTVSIYRPKNKTRSSYPVVVLLHGGCFMFGGAASYGQEYIMREGKMLLVKISYRLGPLGFTSTGDKNLPGNYGLKDQRLALRWIKQNIASFGGMPENIVLIGHSAGGASTHLQLLHEDFSQLARAAISVSGNALDPWVVQQGGRRRAFELGRIVGCGQLADSVELKKCLKSKPAREIVSAVRSFLVFSYVPFTPFGPVVEPADAPDAFLTQDPRDVIKSGKFSQVPWVVTYTTEDGGYNAALLLKKNKTTGETWIETLNDRWFDWAPYLLFYRDSKKTIKDMDVFSRDLRQKYLGDRRFSVESYWDLQRMFTDILFKNSVPEAIDLHRKRGQSPVYSFVYDNPAVSGLGQVLSNRTDVFFGTVHGDDVFLMFDDVSLRTAIRPDEEVISRKFIKMIEDFALSDKGTLSFGEYPLVVDIPNGKLRGRDNGHYYSYESVPYAEPPIGELRFEAPQPYSKQWADVFNVTQPPVACLQWNQFSEEKLQGAEDCLTVSVYKPKNTTRSSYPVVVLLHGGAFMFGGAASNGHEYIMREGRLMLVKISYRVGPLGFASSGDKDLPGNYGLKDQRLALRWIKENIASFGGMSDNIVLIGHSAGGASTHLQLLHEDFSQLARAAISVSGNALDPWVVQQGGRRRAFELGRIVGCGQPTDSVELKKCLKSKPAREIVSAVRSFLVFSYVPFTPFGPVVEPADAPDAFLTQDPRDVINSGKFSQVPWVVTYTTEDGGYNAALLLEENKTTGETWIETLNNRWFDWAPYLLFYRDSKKTIKDMDVFSRDLRQKYLGDRRFSVESYWDLQRMFTDILFKNSVPEAIDLHRKRGQSPVYSFVYDNPAVSGVGQVLSTGMISS</sequence>
<feature type="chain" id="PRO_5040140708" description="carboxylesterase" evidence="10">
    <location>
        <begin position="23"/>
        <end position="1457"/>
    </location>
</feature>
<dbReference type="PANTHER" id="PTHR43142">
    <property type="entry name" value="CARBOXYLIC ESTER HYDROLASE"/>
    <property type="match status" value="1"/>
</dbReference>
<reference evidence="12" key="1">
    <citation type="journal article" date="2023" name="Genome Biol. Evol.">
        <title>Long-read-based Genome Assembly of Drosophila gunungcola Reveals Fewer Chemosensory Genes in Flower-breeding Species.</title>
        <authorList>
            <person name="Negi A."/>
            <person name="Liao B.Y."/>
            <person name="Yeh S.D."/>
        </authorList>
    </citation>
    <scope>NUCLEOTIDE SEQUENCE</scope>
    <source>
        <strain evidence="12">Sukarami</strain>
    </source>
</reference>
<keyword evidence="4" id="KW-0964">Secreted</keyword>
<dbReference type="InterPro" id="IPR019819">
    <property type="entry name" value="Carboxylesterase_B_CS"/>
</dbReference>
<feature type="domain" description="Carboxylesterase type B" evidence="11">
    <location>
        <begin position="534"/>
        <end position="1012"/>
    </location>
</feature>
<evidence type="ECO:0000313" key="12">
    <source>
        <dbReference type="EMBL" id="KAI8041208.1"/>
    </source>
</evidence>
<dbReference type="SUPFAM" id="SSF53474">
    <property type="entry name" value="alpha/beta-Hydrolases"/>
    <property type="match status" value="3"/>
</dbReference>
<comment type="caution">
    <text evidence="12">The sequence shown here is derived from an EMBL/GenBank/DDBJ whole genome shotgun (WGS) entry which is preliminary data.</text>
</comment>
<evidence type="ECO:0000256" key="2">
    <source>
        <dbReference type="ARBA" id="ARBA00005964"/>
    </source>
</evidence>
<dbReference type="FunFam" id="3.40.50.1820:FF:000378">
    <property type="entry name" value="Carboxylic ester hydrolase"/>
    <property type="match status" value="3"/>
</dbReference>
<dbReference type="Pfam" id="PF00135">
    <property type="entry name" value="COesterase"/>
    <property type="match status" value="3"/>
</dbReference>